<gene>
    <name evidence="2" type="ORF">DFR24_4317</name>
</gene>
<dbReference type="Pfam" id="PF13673">
    <property type="entry name" value="Acetyltransf_10"/>
    <property type="match status" value="1"/>
</dbReference>
<dbReference type="RefSeq" id="WP_133883450.1">
    <property type="nucleotide sequence ID" value="NZ_MWIN01000013.1"/>
</dbReference>
<dbReference type="SUPFAM" id="SSF55729">
    <property type="entry name" value="Acyl-CoA N-acyltransferases (Nat)"/>
    <property type="match status" value="1"/>
</dbReference>
<comment type="caution">
    <text evidence="2">The sequence shown here is derived from an EMBL/GenBank/DDBJ whole genome shotgun (WGS) entry which is preliminary data.</text>
</comment>
<accession>A0A4S3K4R3</accession>
<evidence type="ECO:0000313" key="2">
    <source>
        <dbReference type="EMBL" id="TDU25872.1"/>
    </source>
</evidence>
<dbReference type="OrthoDB" id="9796171at2"/>
<evidence type="ECO:0000259" key="1">
    <source>
        <dbReference type="PROSITE" id="PS51186"/>
    </source>
</evidence>
<dbReference type="Proteomes" id="UP000295341">
    <property type="component" value="Unassembled WGS sequence"/>
</dbReference>
<proteinExistence type="predicted"/>
<feature type="domain" description="N-acetyltransferase" evidence="1">
    <location>
        <begin position="8"/>
        <end position="159"/>
    </location>
</feature>
<dbReference type="InterPro" id="IPR000182">
    <property type="entry name" value="GNAT_dom"/>
</dbReference>
<sequence>MSVTLRWVAWTAFDPDSLYALMRLRSAVFVVEQACIFHEMDGLDPRCEHLLATDAQGDVVGCLRLVPPRLQRPHSTAPAADGPALGRLVTALSERGTGLGRRLMAEGIARCERDFPGAAIQLSAQQPLESFYSSMGFEAMREPYDEDGILHVDMRRQGAMD</sequence>
<name>A0A4S3K4R3_9GAMM</name>
<dbReference type="Gene3D" id="3.40.630.30">
    <property type="match status" value="1"/>
</dbReference>
<evidence type="ECO:0000313" key="3">
    <source>
        <dbReference type="Proteomes" id="UP000295341"/>
    </source>
</evidence>
<protein>
    <submittedName>
        <fullName evidence="2">ElaA protein</fullName>
    </submittedName>
</protein>
<dbReference type="AlphaFoldDB" id="A0A4S3K4R3"/>
<organism evidence="2 3">
    <name type="scientific">Panacagrimonas perspica</name>
    <dbReference type="NCBI Taxonomy" id="381431"/>
    <lineage>
        <taxon>Bacteria</taxon>
        <taxon>Pseudomonadati</taxon>
        <taxon>Pseudomonadota</taxon>
        <taxon>Gammaproteobacteria</taxon>
        <taxon>Nevskiales</taxon>
        <taxon>Nevskiaceae</taxon>
        <taxon>Panacagrimonas</taxon>
    </lineage>
</organism>
<keyword evidence="3" id="KW-1185">Reference proteome</keyword>
<dbReference type="GO" id="GO:0016747">
    <property type="term" value="F:acyltransferase activity, transferring groups other than amino-acyl groups"/>
    <property type="evidence" value="ECO:0007669"/>
    <property type="project" value="InterPro"/>
</dbReference>
<reference evidence="2 3" key="1">
    <citation type="submission" date="2019-03" db="EMBL/GenBank/DDBJ databases">
        <title>Genomic Encyclopedia of Type Strains, Phase IV (KMG-IV): sequencing the most valuable type-strain genomes for metagenomic binning, comparative biology and taxonomic classification.</title>
        <authorList>
            <person name="Goeker M."/>
        </authorList>
    </citation>
    <scope>NUCLEOTIDE SEQUENCE [LARGE SCALE GENOMIC DNA]</scope>
    <source>
        <strain evidence="2 3">DSM 26377</strain>
    </source>
</reference>
<dbReference type="PROSITE" id="PS51186">
    <property type="entry name" value="GNAT"/>
    <property type="match status" value="1"/>
</dbReference>
<dbReference type="EMBL" id="SOBT01000011">
    <property type="protein sequence ID" value="TDU25872.1"/>
    <property type="molecule type" value="Genomic_DNA"/>
</dbReference>
<dbReference type="InterPro" id="IPR016181">
    <property type="entry name" value="Acyl_CoA_acyltransferase"/>
</dbReference>